<name>A0ACA9KWV6_9GLOM</name>
<organism evidence="1 2">
    <name type="scientific">Cetraspora pellucida</name>
    <dbReference type="NCBI Taxonomy" id="1433469"/>
    <lineage>
        <taxon>Eukaryota</taxon>
        <taxon>Fungi</taxon>
        <taxon>Fungi incertae sedis</taxon>
        <taxon>Mucoromycota</taxon>
        <taxon>Glomeromycotina</taxon>
        <taxon>Glomeromycetes</taxon>
        <taxon>Diversisporales</taxon>
        <taxon>Gigasporaceae</taxon>
        <taxon>Cetraspora</taxon>
    </lineage>
</organism>
<gene>
    <name evidence="1" type="ORF">SPELUC_LOCUS2754</name>
</gene>
<keyword evidence="2" id="KW-1185">Reference proteome</keyword>
<sequence length="92" mass="10668">MNLEEYVNYPEEKETNEILNNEEILALFTNLEPKKTKGAEEEENKSDREKDDSTEIHQITHHEALSAIEDIKKLQNSSFKQVDIKAFFGLAD</sequence>
<evidence type="ECO:0000313" key="1">
    <source>
        <dbReference type="EMBL" id="CAG8495387.1"/>
    </source>
</evidence>
<protein>
    <submittedName>
        <fullName evidence="1">3353_t:CDS:1</fullName>
    </submittedName>
</protein>
<comment type="caution">
    <text evidence="1">The sequence shown here is derived from an EMBL/GenBank/DDBJ whole genome shotgun (WGS) entry which is preliminary data.</text>
</comment>
<dbReference type="Proteomes" id="UP000789366">
    <property type="component" value="Unassembled WGS sequence"/>
</dbReference>
<reference evidence="1" key="1">
    <citation type="submission" date="2021-06" db="EMBL/GenBank/DDBJ databases">
        <authorList>
            <person name="Kallberg Y."/>
            <person name="Tangrot J."/>
            <person name="Rosling A."/>
        </authorList>
    </citation>
    <scope>NUCLEOTIDE SEQUENCE</scope>
    <source>
        <strain evidence="1">28 12/20/2015</strain>
    </source>
</reference>
<accession>A0ACA9KWV6</accession>
<dbReference type="EMBL" id="CAJVPW010001936">
    <property type="protein sequence ID" value="CAG8495387.1"/>
    <property type="molecule type" value="Genomic_DNA"/>
</dbReference>
<proteinExistence type="predicted"/>
<evidence type="ECO:0000313" key="2">
    <source>
        <dbReference type="Proteomes" id="UP000789366"/>
    </source>
</evidence>